<keyword evidence="3" id="KW-1185">Reference proteome</keyword>
<evidence type="ECO:0000313" key="2">
    <source>
        <dbReference type="EMBL" id="TYH82810.1"/>
    </source>
</evidence>
<dbReference type="Proteomes" id="UP000322667">
    <property type="component" value="Chromosome D02"/>
</dbReference>
<gene>
    <name evidence="2" type="ORF">ES332_D02G087300v1</name>
</gene>
<reference evidence="2 3" key="1">
    <citation type="submission" date="2019-07" db="EMBL/GenBank/DDBJ databases">
        <title>WGS assembly of Gossypium tomentosum.</title>
        <authorList>
            <person name="Chen Z.J."/>
            <person name="Sreedasyam A."/>
            <person name="Ando A."/>
            <person name="Song Q."/>
            <person name="De L."/>
            <person name="Hulse-Kemp A."/>
            <person name="Ding M."/>
            <person name="Ye W."/>
            <person name="Kirkbride R."/>
            <person name="Jenkins J."/>
            <person name="Plott C."/>
            <person name="Lovell J."/>
            <person name="Lin Y.-M."/>
            <person name="Vaughn R."/>
            <person name="Liu B."/>
            <person name="Li W."/>
            <person name="Simpson S."/>
            <person name="Scheffler B."/>
            <person name="Saski C."/>
            <person name="Grover C."/>
            <person name="Hu G."/>
            <person name="Conover J."/>
            <person name="Carlson J."/>
            <person name="Shu S."/>
            <person name="Boston L."/>
            <person name="Williams M."/>
            <person name="Peterson D."/>
            <person name="Mcgee K."/>
            <person name="Jones D."/>
            <person name="Wendel J."/>
            <person name="Stelly D."/>
            <person name="Grimwood J."/>
            <person name="Schmutz J."/>
        </authorList>
    </citation>
    <scope>NUCLEOTIDE SEQUENCE [LARGE SCALE GENOMIC DNA]</scope>
    <source>
        <strain evidence="2">7179.01</strain>
    </source>
</reference>
<dbReference type="EMBL" id="CM017624">
    <property type="protein sequence ID" value="TYH82810.1"/>
    <property type="molecule type" value="Genomic_DNA"/>
</dbReference>
<name>A0A5D2LUR8_GOSTO</name>
<evidence type="ECO:0000313" key="3">
    <source>
        <dbReference type="Proteomes" id="UP000322667"/>
    </source>
</evidence>
<feature type="compositionally biased region" description="Polar residues" evidence="1">
    <location>
        <begin position="49"/>
        <end position="59"/>
    </location>
</feature>
<organism evidence="2 3">
    <name type="scientific">Gossypium tomentosum</name>
    <name type="common">Hawaiian cotton</name>
    <name type="synonym">Gossypium sandvicense</name>
    <dbReference type="NCBI Taxonomy" id="34277"/>
    <lineage>
        <taxon>Eukaryota</taxon>
        <taxon>Viridiplantae</taxon>
        <taxon>Streptophyta</taxon>
        <taxon>Embryophyta</taxon>
        <taxon>Tracheophyta</taxon>
        <taxon>Spermatophyta</taxon>
        <taxon>Magnoliopsida</taxon>
        <taxon>eudicotyledons</taxon>
        <taxon>Gunneridae</taxon>
        <taxon>Pentapetalae</taxon>
        <taxon>rosids</taxon>
        <taxon>malvids</taxon>
        <taxon>Malvales</taxon>
        <taxon>Malvaceae</taxon>
        <taxon>Malvoideae</taxon>
        <taxon>Gossypium</taxon>
    </lineage>
</organism>
<accession>A0A5D2LUR8</accession>
<sequence length="70" mass="8246">MNNTIRQATTHQTEMQILIHNRLIFFKSRFFLICQCQISQLIFHDPTHKSATQATSIPQPHNCKRKPLNQ</sequence>
<proteinExistence type="predicted"/>
<protein>
    <submittedName>
        <fullName evidence="2">Uncharacterized protein</fullName>
    </submittedName>
</protein>
<feature type="region of interest" description="Disordered" evidence="1">
    <location>
        <begin position="49"/>
        <end position="70"/>
    </location>
</feature>
<dbReference type="AlphaFoldDB" id="A0A5D2LUR8"/>
<evidence type="ECO:0000256" key="1">
    <source>
        <dbReference type="SAM" id="MobiDB-lite"/>
    </source>
</evidence>